<organism evidence="2 3">
    <name type="scientific">Dendrothele bispora (strain CBS 962.96)</name>
    <dbReference type="NCBI Taxonomy" id="1314807"/>
    <lineage>
        <taxon>Eukaryota</taxon>
        <taxon>Fungi</taxon>
        <taxon>Dikarya</taxon>
        <taxon>Basidiomycota</taxon>
        <taxon>Agaricomycotina</taxon>
        <taxon>Agaricomycetes</taxon>
        <taxon>Agaricomycetidae</taxon>
        <taxon>Agaricales</taxon>
        <taxon>Agaricales incertae sedis</taxon>
        <taxon>Dendrothele</taxon>
    </lineage>
</organism>
<gene>
    <name evidence="2" type="ORF">K435DRAFT_963349</name>
</gene>
<evidence type="ECO:0000313" key="3">
    <source>
        <dbReference type="Proteomes" id="UP000297245"/>
    </source>
</evidence>
<evidence type="ECO:0000256" key="1">
    <source>
        <dbReference type="SAM" id="MobiDB-lite"/>
    </source>
</evidence>
<dbReference type="EMBL" id="ML179082">
    <property type="protein sequence ID" value="THV01966.1"/>
    <property type="molecule type" value="Genomic_DNA"/>
</dbReference>
<proteinExistence type="predicted"/>
<name>A0A4V4HHA7_DENBC</name>
<sequence>MPRGRPPKPKHKSVDQEAQGDFQLSQSSVSSDDHALELAVAEQYIASREKKKKELQKRFLASGQKLVAKELSTASAEMQSTVQSVEEIQEAFLINYATEQDNIRRIWTEIMEQHRKLQALVQQRIEANQVAGEECEVAQIQALSKMKEACEEVKNVILYIDPTTASNVPDSSPPRSSPLL</sequence>
<keyword evidence="3" id="KW-1185">Reference proteome</keyword>
<dbReference type="Proteomes" id="UP000297245">
    <property type="component" value="Unassembled WGS sequence"/>
</dbReference>
<dbReference type="AlphaFoldDB" id="A0A4V4HHA7"/>
<protein>
    <submittedName>
        <fullName evidence="2">Uncharacterized protein</fullName>
    </submittedName>
</protein>
<evidence type="ECO:0000313" key="2">
    <source>
        <dbReference type="EMBL" id="THV01966.1"/>
    </source>
</evidence>
<reference evidence="2 3" key="1">
    <citation type="journal article" date="2019" name="Nat. Ecol. Evol.">
        <title>Megaphylogeny resolves global patterns of mushroom evolution.</title>
        <authorList>
            <person name="Varga T."/>
            <person name="Krizsan K."/>
            <person name="Foldi C."/>
            <person name="Dima B."/>
            <person name="Sanchez-Garcia M."/>
            <person name="Sanchez-Ramirez S."/>
            <person name="Szollosi G.J."/>
            <person name="Szarkandi J.G."/>
            <person name="Papp V."/>
            <person name="Albert L."/>
            <person name="Andreopoulos W."/>
            <person name="Angelini C."/>
            <person name="Antonin V."/>
            <person name="Barry K.W."/>
            <person name="Bougher N.L."/>
            <person name="Buchanan P."/>
            <person name="Buyck B."/>
            <person name="Bense V."/>
            <person name="Catcheside P."/>
            <person name="Chovatia M."/>
            <person name="Cooper J."/>
            <person name="Damon W."/>
            <person name="Desjardin D."/>
            <person name="Finy P."/>
            <person name="Geml J."/>
            <person name="Haridas S."/>
            <person name="Hughes K."/>
            <person name="Justo A."/>
            <person name="Karasinski D."/>
            <person name="Kautmanova I."/>
            <person name="Kiss B."/>
            <person name="Kocsube S."/>
            <person name="Kotiranta H."/>
            <person name="LaButti K.M."/>
            <person name="Lechner B.E."/>
            <person name="Liimatainen K."/>
            <person name="Lipzen A."/>
            <person name="Lukacs Z."/>
            <person name="Mihaltcheva S."/>
            <person name="Morgado L.N."/>
            <person name="Niskanen T."/>
            <person name="Noordeloos M.E."/>
            <person name="Ohm R.A."/>
            <person name="Ortiz-Santana B."/>
            <person name="Ovrebo C."/>
            <person name="Racz N."/>
            <person name="Riley R."/>
            <person name="Savchenko A."/>
            <person name="Shiryaev A."/>
            <person name="Soop K."/>
            <person name="Spirin V."/>
            <person name="Szebenyi C."/>
            <person name="Tomsovsky M."/>
            <person name="Tulloss R.E."/>
            <person name="Uehling J."/>
            <person name="Grigoriev I.V."/>
            <person name="Vagvolgyi C."/>
            <person name="Papp T."/>
            <person name="Martin F.M."/>
            <person name="Miettinen O."/>
            <person name="Hibbett D.S."/>
            <person name="Nagy L.G."/>
        </authorList>
    </citation>
    <scope>NUCLEOTIDE SEQUENCE [LARGE SCALE GENOMIC DNA]</scope>
    <source>
        <strain evidence="2 3">CBS 962.96</strain>
    </source>
</reference>
<feature type="compositionally biased region" description="Basic residues" evidence="1">
    <location>
        <begin position="1"/>
        <end position="11"/>
    </location>
</feature>
<feature type="region of interest" description="Disordered" evidence="1">
    <location>
        <begin position="1"/>
        <end position="30"/>
    </location>
</feature>
<accession>A0A4V4HHA7</accession>
<dbReference type="OrthoDB" id="3235454at2759"/>